<dbReference type="PROSITE" id="PS51004">
    <property type="entry name" value="SEMA"/>
    <property type="match status" value="1"/>
</dbReference>
<evidence type="ECO:0000256" key="13">
    <source>
        <dbReference type="SAM" id="Phobius"/>
    </source>
</evidence>
<dbReference type="SUPFAM" id="SSF103575">
    <property type="entry name" value="Plexin repeat"/>
    <property type="match status" value="1"/>
</dbReference>
<dbReference type="InterPro" id="IPR002165">
    <property type="entry name" value="Plexin_repeat"/>
</dbReference>
<dbReference type="InterPro" id="IPR013548">
    <property type="entry name" value="Plexin_cytoplasmic_RasGAP_dom"/>
</dbReference>
<evidence type="ECO:0000256" key="2">
    <source>
        <dbReference type="ARBA" id="ARBA00010297"/>
    </source>
</evidence>
<dbReference type="SMART" id="SM00429">
    <property type="entry name" value="IPT"/>
    <property type="match status" value="3"/>
</dbReference>
<dbReference type="Proteomes" id="UP000887574">
    <property type="component" value="Unplaced"/>
</dbReference>
<keyword evidence="5" id="KW-0732">Signal</keyword>
<dbReference type="PANTHER" id="PTHR22625:SF70">
    <property type="entry name" value="PLEXIN A, ISOFORM A"/>
    <property type="match status" value="1"/>
</dbReference>
<dbReference type="Gene3D" id="1.10.506.10">
    <property type="entry name" value="GTPase Activation - p120gap, domain 1"/>
    <property type="match status" value="1"/>
</dbReference>
<name>A0A915EUN6_9BILA</name>
<dbReference type="InterPro" id="IPR008936">
    <property type="entry name" value="Rho_GTPase_activation_prot"/>
</dbReference>
<keyword evidence="8 13" id="KW-1133">Transmembrane helix</keyword>
<comment type="similarity">
    <text evidence="2">Belongs to the plexin family.</text>
</comment>
<dbReference type="InterPro" id="IPR036352">
    <property type="entry name" value="Semap_dom_sf"/>
</dbReference>
<protein>
    <submittedName>
        <fullName evidence="16">Sema domain-containing protein</fullName>
    </submittedName>
</protein>
<keyword evidence="11" id="KW-0325">Glycoprotein</keyword>
<dbReference type="InterPro" id="IPR002909">
    <property type="entry name" value="IPT_dom"/>
</dbReference>
<keyword evidence="7" id="KW-0524">Neurogenesis</keyword>
<reference evidence="16" key="1">
    <citation type="submission" date="2022-11" db="UniProtKB">
        <authorList>
            <consortium name="WormBaseParasite"/>
        </authorList>
    </citation>
    <scope>IDENTIFICATION</scope>
</reference>
<dbReference type="InterPro" id="IPR014756">
    <property type="entry name" value="Ig_E-set"/>
</dbReference>
<keyword evidence="10" id="KW-1015">Disulfide bond</keyword>
<dbReference type="Pfam" id="PF08337">
    <property type="entry name" value="Plexin_cytopl"/>
    <property type="match status" value="1"/>
</dbReference>
<dbReference type="SMART" id="SM00423">
    <property type="entry name" value="PSI"/>
    <property type="match status" value="3"/>
</dbReference>
<dbReference type="CDD" id="cd00603">
    <property type="entry name" value="IPT_PCSR"/>
    <property type="match status" value="1"/>
</dbReference>
<evidence type="ECO:0000256" key="4">
    <source>
        <dbReference type="ARBA" id="ARBA00022692"/>
    </source>
</evidence>
<evidence type="ECO:0000313" key="15">
    <source>
        <dbReference type="Proteomes" id="UP000887574"/>
    </source>
</evidence>
<keyword evidence="4 13" id="KW-0812">Transmembrane</keyword>
<dbReference type="InterPro" id="IPR013783">
    <property type="entry name" value="Ig-like_fold"/>
</dbReference>
<comment type="subcellular location">
    <subcellularLocation>
        <location evidence="1">Cell membrane</location>
        <topology evidence="1">Single-pass type I membrane protein</topology>
    </subcellularLocation>
</comment>
<dbReference type="InterPro" id="IPR041362">
    <property type="entry name" value="TIG2_plexin"/>
</dbReference>
<evidence type="ECO:0000256" key="1">
    <source>
        <dbReference type="ARBA" id="ARBA00004251"/>
    </source>
</evidence>
<accession>A0A915EUN6</accession>
<dbReference type="WBParaSite" id="jg9706">
    <property type="protein sequence ID" value="jg9706"/>
    <property type="gene ID" value="jg9706"/>
</dbReference>
<evidence type="ECO:0000313" key="16">
    <source>
        <dbReference type="WBParaSite" id="jg9706"/>
    </source>
</evidence>
<dbReference type="InterPro" id="IPR031148">
    <property type="entry name" value="Plexin"/>
</dbReference>
<proteinExistence type="inferred from homology"/>
<evidence type="ECO:0000256" key="9">
    <source>
        <dbReference type="ARBA" id="ARBA00023136"/>
    </source>
</evidence>
<dbReference type="SUPFAM" id="SSF101912">
    <property type="entry name" value="Sema domain"/>
    <property type="match status" value="1"/>
</dbReference>
<keyword evidence="15" id="KW-1185">Reference proteome</keyword>
<dbReference type="GO" id="GO:0030334">
    <property type="term" value="P:regulation of cell migration"/>
    <property type="evidence" value="ECO:0007669"/>
    <property type="project" value="TreeGrafter"/>
</dbReference>
<dbReference type="InterPro" id="IPR015943">
    <property type="entry name" value="WD40/YVTN_repeat-like_dom_sf"/>
</dbReference>
<dbReference type="Gene3D" id="2.130.10.10">
    <property type="entry name" value="YVTN repeat-like/Quinoprotein amine dehydrogenase"/>
    <property type="match status" value="1"/>
</dbReference>
<comment type="caution">
    <text evidence="12">Lacks conserved residue(s) required for the propagation of feature annotation.</text>
</comment>
<dbReference type="Pfam" id="PF18020">
    <property type="entry name" value="TIG_2"/>
    <property type="match status" value="1"/>
</dbReference>
<keyword evidence="3" id="KW-1003">Cell membrane</keyword>
<dbReference type="Pfam" id="PF01403">
    <property type="entry name" value="Sema"/>
    <property type="match status" value="1"/>
</dbReference>
<dbReference type="InterPro" id="IPR041019">
    <property type="entry name" value="TIG1_plexin"/>
</dbReference>
<evidence type="ECO:0000256" key="8">
    <source>
        <dbReference type="ARBA" id="ARBA00022989"/>
    </source>
</evidence>
<feature type="transmembrane region" description="Helical" evidence="13">
    <location>
        <begin position="926"/>
        <end position="948"/>
    </location>
</feature>
<dbReference type="AlphaFoldDB" id="A0A915EUN6"/>
<dbReference type="PANTHER" id="PTHR22625">
    <property type="entry name" value="PLEXIN"/>
    <property type="match status" value="1"/>
</dbReference>
<evidence type="ECO:0000256" key="10">
    <source>
        <dbReference type="ARBA" id="ARBA00023157"/>
    </source>
</evidence>
<dbReference type="InterPro" id="IPR001627">
    <property type="entry name" value="Semap_dom"/>
</dbReference>
<keyword evidence="9 13" id="KW-0472">Membrane</keyword>
<evidence type="ECO:0000256" key="11">
    <source>
        <dbReference type="ARBA" id="ARBA00023180"/>
    </source>
</evidence>
<evidence type="ECO:0000259" key="14">
    <source>
        <dbReference type="PROSITE" id="PS51004"/>
    </source>
</evidence>
<dbReference type="SUPFAM" id="SSF81296">
    <property type="entry name" value="E set domains"/>
    <property type="match status" value="3"/>
</dbReference>
<dbReference type="Pfam" id="PF01437">
    <property type="entry name" value="PSI"/>
    <property type="match status" value="2"/>
</dbReference>
<feature type="domain" description="Sema" evidence="14">
    <location>
        <begin position="1"/>
        <end position="208"/>
    </location>
</feature>
<keyword evidence="6" id="KW-0677">Repeat</keyword>
<dbReference type="Pfam" id="PF01833">
    <property type="entry name" value="TIG"/>
    <property type="match status" value="2"/>
</dbReference>
<dbReference type="Gene3D" id="2.60.40.10">
    <property type="entry name" value="Immunoglobulins"/>
    <property type="match status" value="4"/>
</dbReference>
<evidence type="ECO:0000256" key="7">
    <source>
        <dbReference type="ARBA" id="ARBA00022902"/>
    </source>
</evidence>
<dbReference type="GO" id="GO:0017154">
    <property type="term" value="F:semaphorin receptor activity"/>
    <property type="evidence" value="ECO:0007669"/>
    <property type="project" value="InterPro"/>
</dbReference>
<evidence type="ECO:0000256" key="12">
    <source>
        <dbReference type="PROSITE-ProRule" id="PRU00352"/>
    </source>
</evidence>
<dbReference type="Pfam" id="PF17960">
    <property type="entry name" value="TIG_plexin"/>
    <property type="match status" value="1"/>
</dbReference>
<dbReference type="InterPro" id="IPR016201">
    <property type="entry name" value="PSI"/>
</dbReference>
<dbReference type="GO" id="GO:0005886">
    <property type="term" value="C:plasma membrane"/>
    <property type="evidence" value="ECO:0007669"/>
    <property type="project" value="UniProtKB-SubCell"/>
</dbReference>
<dbReference type="GO" id="GO:0007399">
    <property type="term" value="P:nervous system development"/>
    <property type="evidence" value="ECO:0007669"/>
    <property type="project" value="UniProtKB-KW"/>
</dbReference>
<dbReference type="GO" id="GO:0002116">
    <property type="term" value="C:semaphorin receptor complex"/>
    <property type="evidence" value="ECO:0007669"/>
    <property type="project" value="TreeGrafter"/>
</dbReference>
<sequence length="1070" mass="118465">MRNGVNYNLLQDIHLDHPGYDLATSLKIKPTELVLFGVFSRGEGPDKNTTSRDSALCVYPIKQIETKFFDNIRVCYNGNTRTNLPWFNSDKMCTQTRYPDSEIMCGKDVNSYIGGEIPIVAMASLVDKTSLFTSITTATTQTATMAFIGTANGMLHKALIEGHDGSSKVFKSIQLTTDGSALLQDMELDEKNGLLYAMSKFTVYKVNIRLCSQSLDCHSCLQASDPYCGWCMKPSACTTTEVCDADAINPKPDWLNYKSGRCPFIRSIDPQEQQITTSRTLNVNIENAPAAFGELYCSFQFPNQQKINVSATSKENGVICATPSRSSLRSFGTDFNGQSVVAYLSVVKALDHTVVASTNFTFYDCHQLKSCSECASSRFPCDWCTLSAKCVPNAEEVCQGEALVNAVSRLGPSSRRGPDFCPRFSSEGDIYVASGRKKRISVLAHNLQDQMTNFKCQYTVEQEQKTHEKLASRKGDRIVCEDILFEYTNLGMGNGTAVARFDIVWSPSVGTGIASINPSSTHQLDNSHKLQVQIYKCAQLAPNCGLCLGLDTSRFECGWCDDELRCSHPDICPGGWLTKGLGTPICPHPRIDDFTPKKGPINGGTKITITGVNLGLTYSDIRDAVRVASAKCDVSEHEYVSASKIVCHTRAPSTRQNKVNMCQTFTYANPSISSFQPFRGPRNGGTDLTILVLIWTLATLQPNHRNVHAKSDGTQIKVDSVQFQYTSNPTIEKVQRPVSTVSGGIAVDVLGKGLDLLQRPRMVVSHEGGLYYGAKCEVLDEHLMVCRTPPLEDISMERRKTFTAERPLRVDYGFDLDGSLTGNLTSERSFPKLVIYDDPTIHKFPDVQTIRPAAGGGGDLVVKGTNLNLAANQRDIRVTIDNKPCNVTALATSTLTCLLPMGLSNDNWIEKVGEVTQNTPNDASNWLILAFVIAFLGVFLAFLLFVLYRRKSTSHNRQMRYLKNQMNSIEMKVAQECKEAFHELQTNMNALAGSMPQGASFIPFLSYPDYAARILFPHAYANHPVLRELSIDQDRAHSVESGLRQLHRLLQNRTFLLSFVRTIDENKYLC</sequence>
<organism evidence="15 16">
    <name type="scientific">Ditylenchus dipsaci</name>
    <dbReference type="NCBI Taxonomy" id="166011"/>
    <lineage>
        <taxon>Eukaryota</taxon>
        <taxon>Metazoa</taxon>
        <taxon>Ecdysozoa</taxon>
        <taxon>Nematoda</taxon>
        <taxon>Chromadorea</taxon>
        <taxon>Rhabditida</taxon>
        <taxon>Tylenchina</taxon>
        <taxon>Tylenchomorpha</taxon>
        <taxon>Sphaerularioidea</taxon>
        <taxon>Anguinidae</taxon>
        <taxon>Anguininae</taxon>
        <taxon>Ditylenchus</taxon>
    </lineage>
</organism>
<evidence type="ECO:0000256" key="6">
    <source>
        <dbReference type="ARBA" id="ARBA00022737"/>
    </source>
</evidence>
<evidence type="ECO:0000256" key="3">
    <source>
        <dbReference type="ARBA" id="ARBA00022475"/>
    </source>
</evidence>
<evidence type="ECO:0000256" key="5">
    <source>
        <dbReference type="ARBA" id="ARBA00022729"/>
    </source>
</evidence>